<keyword evidence="1" id="KW-0472">Membrane</keyword>
<dbReference type="GO" id="GO:0005886">
    <property type="term" value="C:plasma membrane"/>
    <property type="evidence" value="ECO:0007669"/>
    <property type="project" value="TreeGrafter"/>
</dbReference>
<protein>
    <recommendedName>
        <fullName evidence="2">Concentrative nucleoside transporter C-terminal domain-containing protein</fullName>
    </recommendedName>
</protein>
<dbReference type="GO" id="GO:0005337">
    <property type="term" value="F:nucleoside transmembrane transporter activity"/>
    <property type="evidence" value="ECO:0007669"/>
    <property type="project" value="InterPro"/>
</dbReference>
<keyword evidence="1" id="KW-1133">Transmembrane helix</keyword>
<dbReference type="EMBL" id="UINC01192432">
    <property type="protein sequence ID" value="SVE07571.1"/>
    <property type="molecule type" value="Genomic_DNA"/>
</dbReference>
<dbReference type="PANTHER" id="PTHR10590">
    <property type="entry name" value="SODIUM/NUCLEOSIDE COTRANSPORTER"/>
    <property type="match status" value="1"/>
</dbReference>
<feature type="non-terminal residue" evidence="3">
    <location>
        <position position="1"/>
    </location>
</feature>
<reference evidence="3" key="1">
    <citation type="submission" date="2018-05" db="EMBL/GenBank/DDBJ databases">
        <authorList>
            <person name="Lanie J.A."/>
            <person name="Ng W.-L."/>
            <person name="Kazmierczak K.M."/>
            <person name="Andrzejewski T.M."/>
            <person name="Davidsen T.M."/>
            <person name="Wayne K.J."/>
            <person name="Tettelin H."/>
            <person name="Glass J.I."/>
            <person name="Rusch D."/>
            <person name="Podicherti R."/>
            <person name="Tsui H.-C.T."/>
            <person name="Winkler M.E."/>
        </authorList>
    </citation>
    <scope>NUCLEOTIDE SEQUENCE</scope>
</reference>
<evidence type="ECO:0000256" key="1">
    <source>
        <dbReference type="SAM" id="Phobius"/>
    </source>
</evidence>
<gene>
    <name evidence="3" type="ORF">METZ01_LOCUS460425</name>
</gene>
<feature type="transmembrane region" description="Helical" evidence="1">
    <location>
        <begin position="108"/>
        <end position="128"/>
    </location>
</feature>
<dbReference type="Pfam" id="PF07662">
    <property type="entry name" value="Nucleos_tra2_C"/>
    <property type="match status" value="1"/>
</dbReference>
<feature type="domain" description="Concentrative nucleoside transporter C-terminal" evidence="2">
    <location>
        <begin position="4"/>
        <end position="126"/>
    </location>
</feature>
<dbReference type="AlphaFoldDB" id="A0A383AJ25"/>
<evidence type="ECO:0000313" key="3">
    <source>
        <dbReference type="EMBL" id="SVE07571.1"/>
    </source>
</evidence>
<dbReference type="InterPro" id="IPR008276">
    <property type="entry name" value="C_nuclsd_transpt"/>
</dbReference>
<dbReference type="GO" id="GO:0015293">
    <property type="term" value="F:symporter activity"/>
    <property type="evidence" value="ECO:0007669"/>
    <property type="project" value="TreeGrafter"/>
</dbReference>
<keyword evidence="1" id="KW-0812">Transmembrane</keyword>
<accession>A0A383AJ25</accession>
<name>A0A383AJ25_9ZZZZ</name>
<feature type="transmembrane region" description="Helical" evidence="1">
    <location>
        <begin position="71"/>
        <end position="96"/>
    </location>
</feature>
<proteinExistence type="predicted"/>
<organism evidence="3">
    <name type="scientific">marine metagenome</name>
    <dbReference type="NCBI Taxonomy" id="408172"/>
    <lineage>
        <taxon>unclassified sequences</taxon>
        <taxon>metagenomes</taxon>
        <taxon>ecological metagenomes</taxon>
    </lineage>
</organism>
<sequence length="129" mass="13912">WVNQDWSLEVIFGYLFWPFAWLMGVEAADCSRVGELLGIKMAANEAVAYFKMYEWEGTEGLTQISPRSKVIATYALCGFANFASIGIQIGGIGPLAPKRQGDLARLGLKAMLGGTLAAFMTACIAGILL</sequence>
<dbReference type="InterPro" id="IPR011657">
    <property type="entry name" value="CNT_C_dom"/>
</dbReference>
<evidence type="ECO:0000259" key="2">
    <source>
        <dbReference type="Pfam" id="PF07662"/>
    </source>
</evidence>
<dbReference type="PANTHER" id="PTHR10590:SF4">
    <property type="entry name" value="SOLUTE CARRIER FAMILY 28 MEMBER 3"/>
    <property type="match status" value="1"/>
</dbReference>